<feature type="compositionally biased region" description="Basic and acidic residues" evidence="1">
    <location>
        <begin position="61"/>
        <end position="73"/>
    </location>
</feature>
<dbReference type="Proteomes" id="UP001152622">
    <property type="component" value="Chromosome 12"/>
</dbReference>
<sequence>MKDSYRMVLGLTGSGSARRKKEPSMQEAGGPQRSAGAREGRREKKKDGPASLALGKSRSGGKRDTGRHLRDGNPRPSGGVRTPLFSTMVPLMEA</sequence>
<keyword evidence="3" id="KW-1185">Reference proteome</keyword>
<proteinExistence type="predicted"/>
<accession>A0A9Q1EUU2</accession>
<evidence type="ECO:0000256" key="1">
    <source>
        <dbReference type="SAM" id="MobiDB-lite"/>
    </source>
</evidence>
<evidence type="ECO:0000313" key="2">
    <source>
        <dbReference type="EMBL" id="KAJ8345438.1"/>
    </source>
</evidence>
<organism evidence="2 3">
    <name type="scientific">Synaphobranchus kaupii</name>
    <name type="common">Kaup's arrowtooth eel</name>
    <dbReference type="NCBI Taxonomy" id="118154"/>
    <lineage>
        <taxon>Eukaryota</taxon>
        <taxon>Metazoa</taxon>
        <taxon>Chordata</taxon>
        <taxon>Craniata</taxon>
        <taxon>Vertebrata</taxon>
        <taxon>Euteleostomi</taxon>
        <taxon>Actinopterygii</taxon>
        <taxon>Neopterygii</taxon>
        <taxon>Teleostei</taxon>
        <taxon>Anguilliformes</taxon>
        <taxon>Synaphobranchidae</taxon>
        <taxon>Synaphobranchus</taxon>
    </lineage>
</organism>
<dbReference type="EMBL" id="JAINUF010000012">
    <property type="protein sequence ID" value="KAJ8345438.1"/>
    <property type="molecule type" value="Genomic_DNA"/>
</dbReference>
<dbReference type="AlphaFoldDB" id="A0A9Q1EUU2"/>
<protein>
    <submittedName>
        <fullName evidence="2">Uncharacterized protein</fullName>
    </submittedName>
</protein>
<name>A0A9Q1EUU2_SYNKA</name>
<feature type="compositionally biased region" description="Basic and acidic residues" evidence="1">
    <location>
        <begin position="36"/>
        <end position="48"/>
    </location>
</feature>
<evidence type="ECO:0000313" key="3">
    <source>
        <dbReference type="Proteomes" id="UP001152622"/>
    </source>
</evidence>
<comment type="caution">
    <text evidence="2">The sequence shown here is derived from an EMBL/GenBank/DDBJ whole genome shotgun (WGS) entry which is preliminary data.</text>
</comment>
<reference evidence="2" key="1">
    <citation type="journal article" date="2023" name="Science">
        <title>Genome structures resolve the early diversification of teleost fishes.</title>
        <authorList>
            <person name="Parey E."/>
            <person name="Louis A."/>
            <person name="Montfort J."/>
            <person name="Bouchez O."/>
            <person name="Roques C."/>
            <person name="Iampietro C."/>
            <person name="Lluch J."/>
            <person name="Castinel A."/>
            <person name="Donnadieu C."/>
            <person name="Desvignes T."/>
            <person name="Floi Bucao C."/>
            <person name="Jouanno E."/>
            <person name="Wen M."/>
            <person name="Mejri S."/>
            <person name="Dirks R."/>
            <person name="Jansen H."/>
            <person name="Henkel C."/>
            <person name="Chen W.J."/>
            <person name="Zahm M."/>
            <person name="Cabau C."/>
            <person name="Klopp C."/>
            <person name="Thompson A.W."/>
            <person name="Robinson-Rechavi M."/>
            <person name="Braasch I."/>
            <person name="Lecointre G."/>
            <person name="Bobe J."/>
            <person name="Postlethwait J.H."/>
            <person name="Berthelot C."/>
            <person name="Roest Crollius H."/>
            <person name="Guiguen Y."/>
        </authorList>
    </citation>
    <scope>NUCLEOTIDE SEQUENCE</scope>
    <source>
        <strain evidence="2">WJC10195</strain>
    </source>
</reference>
<gene>
    <name evidence="2" type="ORF">SKAU_G00296310</name>
</gene>
<feature type="region of interest" description="Disordered" evidence="1">
    <location>
        <begin position="1"/>
        <end position="94"/>
    </location>
</feature>